<reference evidence="3" key="1">
    <citation type="submission" date="2023-03" db="EMBL/GenBank/DDBJ databases">
        <title>MT1 and MT2 Draft Genomes of Novel Species.</title>
        <authorList>
            <person name="Venkateswaran K."/>
        </authorList>
    </citation>
    <scope>NUCLEOTIDE SEQUENCE</scope>
    <source>
        <strain evidence="3">F6_8S_P_1A</strain>
    </source>
</reference>
<dbReference type="Pfam" id="PF07859">
    <property type="entry name" value="Abhydrolase_3"/>
    <property type="match status" value="1"/>
</dbReference>
<evidence type="ECO:0000256" key="1">
    <source>
        <dbReference type="ARBA" id="ARBA00022801"/>
    </source>
</evidence>
<evidence type="ECO:0000313" key="3">
    <source>
        <dbReference type="EMBL" id="MDN4599047.1"/>
    </source>
</evidence>
<dbReference type="RefSeq" id="WP_301220392.1">
    <property type="nucleotide sequence ID" value="NZ_JAROCB010000005.1"/>
</dbReference>
<dbReference type="InterPro" id="IPR050300">
    <property type="entry name" value="GDXG_lipolytic_enzyme"/>
</dbReference>
<name>A0ABT8J253_9MICO</name>
<dbReference type="SUPFAM" id="SSF53474">
    <property type="entry name" value="alpha/beta-Hydrolases"/>
    <property type="match status" value="1"/>
</dbReference>
<sequence length="326" mass="33875">MSTSTASRPPVDPEIAPLLAALPAGPQLDAQTLPLIRPYSSSPVEPLLEGRAILRREFEVPTADGGSIALTALSPASATSPTACVYWMHGGGRVMGDRFSQLEVVLDWVDRLGLTVVTVEYRLATEVPGATSVEDAYAGLRWVADNAAELGIDAARLIVGGISGGGGIAAGVTLLARDRALPVSAQLLLCPMLDPRNASTSAAQFVEAGTWTGRANDFAWSAALHGADPEAVPGVLAPALAEDFSGLPPTFVDAGSAELFRSEGVAFAERLWSAGVDAELHVWSGGVHGFDALFPKTLLATDARTARSAWLTRILSRPAAGAESSR</sequence>
<protein>
    <submittedName>
        <fullName evidence="3">Alpha/beta hydrolase fold domain-containing protein</fullName>
    </submittedName>
</protein>
<dbReference type="InterPro" id="IPR013094">
    <property type="entry name" value="AB_hydrolase_3"/>
</dbReference>
<dbReference type="PANTHER" id="PTHR48081:SF8">
    <property type="entry name" value="ALPHA_BETA HYDROLASE FOLD-3 DOMAIN-CONTAINING PROTEIN-RELATED"/>
    <property type="match status" value="1"/>
</dbReference>
<evidence type="ECO:0000313" key="4">
    <source>
        <dbReference type="Proteomes" id="UP001174210"/>
    </source>
</evidence>
<gene>
    <name evidence="3" type="ORF">P5G59_17990</name>
</gene>
<dbReference type="GO" id="GO:0016787">
    <property type="term" value="F:hydrolase activity"/>
    <property type="evidence" value="ECO:0007669"/>
    <property type="project" value="UniProtKB-KW"/>
</dbReference>
<proteinExistence type="predicted"/>
<keyword evidence="4" id="KW-1185">Reference proteome</keyword>
<accession>A0ABT8J253</accession>
<dbReference type="InterPro" id="IPR029058">
    <property type="entry name" value="AB_hydrolase_fold"/>
</dbReference>
<organism evidence="3 4">
    <name type="scientific">Leifsonia virtsii</name>
    <dbReference type="NCBI Taxonomy" id="3035915"/>
    <lineage>
        <taxon>Bacteria</taxon>
        <taxon>Bacillati</taxon>
        <taxon>Actinomycetota</taxon>
        <taxon>Actinomycetes</taxon>
        <taxon>Micrococcales</taxon>
        <taxon>Microbacteriaceae</taxon>
        <taxon>Leifsonia</taxon>
    </lineage>
</organism>
<dbReference type="Proteomes" id="UP001174210">
    <property type="component" value="Unassembled WGS sequence"/>
</dbReference>
<dbReference type="Gene3D" id="3.40.50.1820">
    <property type="entry name" value="alpha/beta hydrolase"/>
    <property type="match status" value="1"/>
</dbReference>
<evidence type="ECO:0000259" key="2">
    <source>
        <dbReference type="Pfam" id="PF07859"/>
    </source>
</evidence>
<feature type="domain" description="Alpha/beta hydrolase fold-3" evidence="2">
    <location>
        <begin position="86"/>
        <end position="290"/>
    </location>
</feature>
<dbReference type="PANTHER" id="PTHR48081">
    <property type="entry name" value="AB HYDROLASE SUPERFAMILY PROTEIN C4A8.06C"/>
    <property type="match status" value="1"/>
</dbReference>
<comment type="caution">
    <text evidence="3">The sequence shown here is derived from an EMBL/GenBank/DDBJ whole genome shotgun (WGS) entry which is preliminary data.</text>
</comment>
<dbReference type="EMBL" id="JAROCB010000005">
    <property type="protein sequence ID" value="MDN4599047.1"/>
    <property type="molecule type" value="Genomic_DNA"/>
</dbReference>
<keyword evidence="1 3" id="KW-0378">Hydrolase</keyword>